<dbReference type="Proteomes" id="UP000528322">
    <property type="component" value="Unassembled WGS sequence"/>
</dbReference>
<dbReference type="GO" id="GO:0051205">
    <property type="term" value="P:protein insertion into membrane"/>
    <property type="evidence" value="ECO:0007669"/>
    <property type="project" value="TreeGrafter"/>
</dbReference>
<comment type="subcellular location">
    <subcellularLocation>
        <location evidence="1">Cell inner membrane</location>
        <topology evidence="1">Multi-pass membrane protein</topology>
    </subcellularLocation>
    <subcellularLocation>
        <location evidence="13">Cell membrane</location>
        <topology evidence="13">Multi-pass membrane protein</topology>
    </subcellularLocation>
</comment>
<keyword evidence="18" id="KW-1185">Reference proteome</keyword>
<evidence type="ECO:0000256" key="10">
    <source>
        <dbReference type="ARBA" id="ARBA00023186"/>
    </source>
</evidence>
<evidence type="ECO:0000256" key="14">
    <source>
        <dbReference type="SAM" id="MobiDB-lite"/>
    </source>
</evidence>
<dbReference type="PANTHER" id="PTHR12428:SF65">
    <property type="entry name" value="CYTOCHROME C OXIDASE ASSEMBLY PROTEIN COX18, MITOCHONDRIAL"/>
    <property type="match status" value="1"/>
</dbReference>
<evidence type="ECO:0000256" key="6">
    <source>
        <dbReference type="ARBA" id="ARBA00022692"/>
    </source>
</evidence>
<evidence type="ECO:0000256" key="12">
    <source>
        <dbReference type="ARBA" id="ARBA00033342"/>
    </source>
</evidence>
<evidence type="ECO:0000256" key="1">
    <source>
        <dbReference type="ARBA" id="ARBA00004429"/>
    </source>
</evidence>
<dbReference type="InterPro" id="IPR038221">
    <property type="entry name" value="YidC_periplasmic_sf"/>
</dbReference>
<evidence type="ECO:0000256" key="5">
    <source>
        <dbReference type="ARBA" id="ARBA00022475"/>
    </source>
</evidence>
<dbReference type="AlphaFoldDB" id="A0A7W7Y396"/>
<evidence type="ECO:0000256" key="8">
    <source>
        <dbReference type="ARBA" id="ARBA00022989"/>
    </source>
</evidence>
<evidence type="ECO:0000256" key="9">
    <source>
        <dbReference type="ARBA" id="ARBA00023136"/>
    </source>
</evidence>
<feature type="transmembrane region" description="Helical" evidence="13">
    <location>
        <begin position="487"/>
        <end position="508"/>
    </location>
</feature>
<comment type="caution">
    <text evidence="17">The sequence shown here is derived from an EMBL/GenBank/DDBJ whole genome shotgun (WGS) entry which is preliminary data.</text>
</comment>
<dbReference type="PRINTS" id="PR00701">
    <property type="entry name" value="60KDINNERMP"/>
</dbReference>
<feature type="region of interest" description="Disordered" evidence="14">
    <location>
        <begin position="37"/>
        <end position="56"/>
    </location>
</feature>
<feature type="transmembrane region" description="Helical" evidence="13">
    <location>
        <begin position="320"/>
        <end position="338"/>
    </location>
</feature>
<evidence type="ECO:0000256" key="11">
    <source>
        <dbReference type="ARBA" id="ARBA00033245"/>
    </source>
</evidence>
<proteinExistence type="inferred from homology"/>
<dbReference type="GO" id="GO:0005886">
    <property type="term" value="C:plasma membrane"/>
    <property type="evidence" value="ECO:0007669"/>
    <property type="project" value="UniProtKB-SubCell"/>
</dbReference>
<dbReference type="InterPro" id="IPR001708">
    <property type="entry name" value="YidC/ALB3/OXA1/COX18"/>
</dbReference>
<dbReference type="PANTHER" id="PTHR12428">
    <property type="entry name" value="OXA1"/>
    <property type="match status" value="1"/>
</dbReference>
<evidence type="ECO:0000256" key="3">
    <source>
        <dbReference type="ARBA" id="ARBA00015325"/>
    </source>
</evidence>
<feature type="transmembrane region" description="Helical" evidence="13">
    <location>
        <begin position="441"/>
        <end position="467"/>
    </location>
</feature>
<dbReference type="GO" id="GO:0032977">
    <property type="term" value="F:membrane insertase activity"/>
    <property type="evidence" value="ECO:0007669"/>
    <property type="project" value="InterPro"/>
</dbReference>
<keyword evidence="5 13" id="KW-1003">Cell membrane</keyword>
<keyword evidence="10 13" id="KW-0143">Chaperone</keyword>
<keyword evidence="7 13" id="KW-0653">Protein transport</keyword>
<dbReference type="CDD" id="cd20070">
    <property type="entry name" value="5TM_YidC_Alb3"/>
    <property type="match status" value="1"/>
</dbReference>
<sequence length="525" mass="59063">MDSRMVFAIVLSAIVLIGYQVFFFDDMDSVEKAIGDAPTEVEERAPSPESEQHQVAQETLPQMEFGSLPAGPPDATAPTQPLTVMEGGEDIVLQNEHIIATFSTHGAHLKSLLLKHHREDGRDGGMVEMLRPGYPAFSTVIITSSGSTDLAAQPFEVENLQAKSATFRTQLASGEELRKHFQLSHDYQFTIRYEMDCPNSNCASLTTLPTEIVENVAGDMFTFDGIIHGNQDDGLEKIKYDDIKSVRDIPNTQYAGVMDKYFLMAFLTTPQDTFRLFPDIPQRGASLVSPIHQEITVFTGPKIKDYLDCYDVGLHRTIDYGFLGFLAAPLMTAIRWFHAMTGNYGVAIILLTVVIKIIFFPLSQKSYKSMKQMSKLAPEMKKIKEKYKNDKEKLNVATMDLYKKHKVNPLSGCLPIIVQIPVFIALYKTLLNAIELRDAPFIFWITDLSVADPYYITPIIMGATMFLQQKMAPSTMDPMQRKIMLTLPIVFTFLFMTFPAGLIIYWIANNVLSIAQQYLVLKQKD</sequence>
<dbReference type="RefSeq" id="WP_183729508.1">
    <property type="nucleotide sequence ID" value="NZ_JACHID010000002.1"/>
</dbReference>
<dbReference type="GO" id="GO:0015031">
    <property type="term" value="P:protein transport"/>
    <property type="evidence" value="ECO:0007669"/>
    <property type="project" value="UniProtKB-KW"/>
</dbReference>
<accession>A0A7W7Y396</accession>
<keyword evidence="9 13" id="KW-0472">Membrane</keyword>
<evidence type="ECO:0000313" key="17">
    <source>
        <dbReference type="EMBL" id="MBB5021218.1"/>
    </source>
</evidence>
<keyword evidence="6 13" id="KW-0812">Transmembrane</keyword>
<keyword evidence="4 13" id="KW-0813">Transport</keyword>
<dbReference type="InterPro" id="IPR028053">
    <property type="entry name" value="Membr_insert_YidC_N"/>
</dbReference>
<evidence type="ECO:0000259" key="16">
    <source>
        <dbReference type="Pfam" id="PF14849"/>
    </source>
</evidence>
<gene>
    <name evidence="13" type="primary">yidC</name>
    <name evidence="17" type="ORF">HNR37_000524</name>
</gene>
<dbReference type="Pfam" id="PF02096">
    <property type="entry name" value="60KD_IMP"/>
    <property type="match status" value="1"/>
</dbReference>
<protein>
    <recommendedName>
        <fullName evidence="3 13">Membrane protein insertase YidC</fullName>
    </recommendedName>
    <alternativeName>
        <fullName evidence="12 13">Foldase YidC</fullName>
    </alternativeName>
    <alternativeName>
        <fullName evidence="11 13">Membrane integrase YidC</fullName>
    </alternativeName>
    <alternativeName>
        <fullName evidence="13">Membrane protein YidC</fullName>
    </alternativeName>
</protein>
<reference evidence="17 18" key="1">
    <citation type="submission" date="2020-08" db="EMBL/GenBank/DDBJ databases">
        <title>Genomic Encyclopedia of Type Strains, Phase IV (KMG-IV): sequencing the most valuable type-strain genomes for metagenomic binning, comparative biology and taxonomic classification.</title>
        <authorList>
            <person name="Goeker M."/>
        </authorList>
    </citation>
    <scope>NUCLEOTIDE SEQUENCE [LARGE SCALE GENOMIC DNA]</scope>
    <source>
        <strain evidence="17 18">DSM 22071</strain>
    </source>
</reference>
<dbReference type="NCBIfam" id="TIGR03592">
    <property type="entry name" value="yidC_oxa1_cterm"/>
    <property type="match status" value="1"/>
</dbReference>
<dbReference type="InterPro" id="IPR019998">
    <property type="entry name" value="Membr_insert_YidC"/>
</dbReference>
<dbReference type="CDD" id="cd19961">
    <property type="entry name" value="EcYidC-like_peri"/>
    <property type="match status" value="1"/>
</dbReference>
<feature type="domain" description="Membrane insertase YidC/Oxa/ALB C-terminal" evidence="15">
    <location>
        <begin position="344"/>
        <end position="520"/>
    </location>
</feature>
<comment type="similarity">
    <text evidence="2 13">Belongs to the OXA1/ALB3/YidC family. Type 1 subfamily.</text>
</comment>
<dbReference type="HAMAP" id="MF_01810">
    <property type="entry name" value="YidC_type1"/>
    <property type="match status" value="1"/>
</dbReference>
<feature type="transmembrane region" description="Helical" evidence="13">
    <location>
        <begin position="409"/>
        <end position="429"/>
    </location>
</feature>
<dbReference type="Pfam" id="PF14849">
    <property type="entry name" value="YidC_periplas"/>
    <property type="match status" value="1"/>
</dbReference>
<dbReference type="NCBIfam" id="TIGR03593">
    <property type="entry name" value="yidC_nterm"/>
    <property type="match status" value="1"/>
</dbReference>
<feature type="transmembrane region" description="Helical" evidence="13">
    <location>
        <begin position="344"/>
        <end position="363"/>
    </location>
</feature>
<dbReference type="EMBL" id="JACHID010000002">
    <property type="protein sequence ID" value="MBB5021218.1"/>
    <property type="molecule type" value="Genomic_DNA"/>
</dbReference>
<dbReference type="InterPro" id="IPR047196">
    <property type="entry name" value="YidC_ALB_C"/>
</dbReference>
<comment type="function">
    <text evidence="13">Required for the insertion and/or proper folding and/or complex formation of integral membrane proteins into the membrane. Involved in integration of membrane proteins that insert both dependently and independently of the Sec translocase complex, as well as at least some lipoproteins. Aids folding of multispanning membrane proteins.</text>
</comment>
<dbReference type="PRINTS" id="PR01900">
    <property type="entry name" value="YIDCPROTEIN"/>
</dbReference>
<evidence type="ECO:0000256" key="4">
    <source>
        <dbReference type="ARBA" id="ARBA00022448"/>
    </source>
</evidence>
<organism evidence="17 18">
    <name type="scientific">Desulfurispira natronophila</name>
    <dbReference type="NCBI Taxonomy" id="682562"/>
    <lineage>
        <taxon>Bacteria</taxon>
        <taxon>Pseudomonadati</taxon>
        <taxon>Chrysiogenota</taxon>
        <taxon>Chrysiogenia</taxon>
        <taxon>Chrysiogenales</taxon>
        <taxon>Chrysiogenaceae</taxon>
        <taxon>Desulfurispira</taxon>
    </lineage>
</organism>
<keyword evidence="8 13" id="KW-1133">Transmembrane helix</keyword>
<feature type="domain" description="Membrane insertase YidC N-terminal" evidence="16">
    <location>
        <begin position="91"/>
        <end position="332"/>
    </location>
</feature>
<name>A0A7W7Y396_9BACT</name>
<evidence type="ECO:0000259" key="15">
    <source>
        <dbReference type="Pfam" id="PF02096"/>
    </source>
</evidence>
<dbReference type="InterPro" id="IPR028055">
    <property type="entry name" value="YidC/Oxa/ALB_C"/>
</dbReference>
<evidence type="ECO:0000256" key="2">
    <source>
        <dbReference type="ARBA" id="ARBA00010527"/>
    </source>
</evidence>
<feature type="compositionally biased region" description="Basic and acidic residues" evidence="14">
    <location>
        <begin position="41"/>
        <end position="52"/>
    </location>
</feature>
<evidence type="ECO:0000256" key="7">
    <source>
        <dbReference type="ARBA" id="ARBA00022927"/>
    </source>
</evidence>
<evidence type="ECO:0000256" key="13">
    <source>
        <dbReference type="HAMAP-Rule" id="MF_01810"/>
    </source>
</evidence>
<feature type="transmembrane region" description="Helical" evidence="13">
    <location>
        <begin position="6"/>
        <end position="24"/>
    </location>
</feature>
<evidence type="ECO:0000313" key="18">
    <source>
        <dbReference type="Proteomes" id="UP000528322"/>
    </source>
</evidence>
<dbReference type="Gene3D" id="2.70.98.90">
    <property type="match status" value="1"/>
</dbReference>
<comment type="subunit">
    <text evidence="13">Interacts with the Sec translocase complex via SecD. Specifically interacts with transmembrane segments of nascent integral membrane proteins during membrane integration.</text>
</comment>